<dbReference type="Proteomes" id="UP001500456">
    <property type="component" value="Unassembled WGS sequence"/>
</dbReference>
<organism evidence="2 3">
    <name type="scientific">Streptomyces plumbiresistens</name>
    <dbReference type="NCBI Taxonomy" id="511811"/>
    <lineage>
        <taxon>Bacteria</taxon>
        <taxon>Bacillati</taxon>
        <taxon>Actinomycetota</taxon>
        <taxon>Actinomycetes</taxon>
        <taxon>Kitasatosporales</taxon>
        <taxon>Streptomycetaceae</taxon>
        <taxon>Streptomyces</taxon>
    </lineage>
</organism>
<gene>
    <name evidence="2" type="ORF">GCM10022232_64950</name>
</gene>
<proteinExistence type="predicted"/>
<evidence type="ECO:0000313" key="3">
    <source>
        <dbReference type="Proteomes" id="UP001500456"/>
    </source>
</evidence>
<feature type="compositionally biased region" description="Basic and acidic residues" evidence="1">
    <location>
        <begin position="1"/>
        <end position="21"/>
    </location>
</feature>
<reference evidence="3" key="1">
    <citation type="journal article" date="2019" name="Int. J. Syst. Evol. Microbiol.">
        <title>The Global Catalogue of Microorganisms (GCM) 10K type strain sequencing project: providing services to taxonomists for standard genome sequencing and annotation.</title>
        <authorList>
            <consortium name="The Broad Institute Genomics Platform"/>
            <consortium name="The Broad Institute Genome Sequencing Center for Infectious Disease"/>
            <person name="Wu L."/>
            <person name="Ma J."/>
        </authorList>
    </citation>
    <scope>NUCLEOTIDE SEQUENCE [LARGE SCALE GENOMIC DNA]</scope>
    <source>
        <strain evidence="3">JCM 16924</strain>
    </source>
</reference>
<evidence type="ECO:0000256" key="1">
    <source>
        <dbReference type="SAM" id="MobiDB-lite"/>
    </source>
</evidence>
<feature type="compositionally biased region" description="Low complexity" evidence="1">
    <location>
        <begin position="27"/>
        <end position="41"/>
    </location>
</feature>
<keyword evidence="3" id="KW-1185">Reference proteome</keyword>
<name>A0ABP7SLT8_9ACTN</name>
<sequence length="111" mass="11295">MAGLTDDHIQPRPGTHLRDAAAHQPGADDTYAADVVGGAAVRDGRGSGRGRRKGGHRASLPGWDGWGGSRFRTPPPTAAYGTGGQEAASAVGGLTRERLADGQRVDLAGAL</sequence>
<evidence type="ECO:0000313" key="2">
    <source>
        <dbReference type="EMBL" id="GAA4013605.1"/>
    </source>
</evidence>
<dbReference type="EMBL" id="BAAAZX010000021">
    <property type="protein sequence ID" value="GAA4013605.1"/>
    <property type="molecule type" value="Genomic_DNA"/>
</dbReference>
<comment type="caution">
    <text evidence="2">The sequence shown here is derived from an EMBL/GenBank/DDBJ whole genome shotgun (WGS) entry which is preliminary data.</text>
</comment>
<accession>A0ABP7SLT8</accession>
<protein>
    <submittedName>
        <fullName evidence="2">Uncharacterized protein</fullName>
    </submittedName>
</protein>
<feature type="region of interest" description="Disordered" evidence="1">
    <location>
        <begin position="1"/>
        <end position="85"/>
    </location>
</feature>